<evidence type="ECO:0000313" key="2">
    <source>
        <dbReference type="Proteomes" id="UP001431221"/>
    </source>
</evidence>
<accession>A0ABT0H2B3</accession>
<organism evidence="1 2">
    <name type="scientific">Roseibium sediminicola</name>
    <dbReference type="NCBI Taxonomy" id="2933272"/>
    <lineage>
        <taxon>Bacteria</taxon>
        <taxon>Pseudomonadati</taxon>
        <taxon>Pseudomonadota</taxon>
        <taxon>Alphaproteobacteria</taxon>
        <taxon>Hyphomicrobiales</taxon>
        <taxon>Stappiaceae</taxon>
        <taxon>Roseibium</taxon>
    </lineage>
</organism>
<dbReference type="Proteomes" id="UP001431221">
    <property type="component" value="Unassembled WGS sequence"/>
</dbReference>
<reference evidence="1" key="1">
    <citation type="submission" date="2022-04" db="EMBL/GenBank/DDBJ databases">
        <title>Roseibium sp. CAU 1639 isolated from mud.</title>
        <authorList>
            <person name="Kim W."/>
        </authorList>
    </citation>
    <scope>NUCLEOTIDE SEQUENCE</scope>
    <source>
        <strain evidence="1">CAU 1639</strain>
    </source>
</reference>
<evidence type="ECO:0000313" key="1">
    <source>
        <dbReference type="EMBL" id="MCK7615834.1"/>
    </source>
</evidence>
<sequence>MTRAYDELGIRIEAVQASPRRALLDAASGKTDGELVRIKDVGADHESLIRVDVPIVVARTYAYAVNPGLRGKSFDELKHLRIGHIAGARFAVELAEGFTEIWTAESPEQLFEMLRRDRIDLVIAGEGTGQRLSRELDMPEVFPIEPSLHSVAFYHFLHESHADLVPKIEDVLRRQLKRSSGETYEDRKSREIIPDRNILHKTGMSS</sequence>
<dbReference type="RefSeq" id="WP_248159672.1">
    <property type="nucleotide sequence ID" value="NZ_JALNMJ010000032.1"/>
</dbReference>
<dbReference type="Gene3D" id="3.40.190.10">
    <property type="entry name" value="Periplasmic binding protein-like II"/>
    <property type="match status" value="2"/>
</dbReference>
<keyword evidence="2" id="KW-1185">Reference proteome</keyword>
<gene>
    <name evidence="1" type="ORF">M0H32_27065</name>
</gene>
<name>A0ABT0H2B3_9HYPH</name>
<dbReference type="EMBL" id="JALNMJ010000032">
    <property type="protein sequence ID" value="MCK7615834.1"/>
    <property type="molecule type" value="Genomic_DNA"/>
</dbReference>
<protein>
    <recommendedName>
        <fullName evidence="3">Solute-binding protein family 3/N-terminal domain-containing protein</fullName>
    </recommendedName>
</protein>
<dbReference type="SUPFAM" id="SSF53850">
    <property type="entry name" value="Periplasmic binding protein-like II"/>
    <property type="match status" value="1"/>
</dbReference>
<proteinExistence type="predicted"/>
<comment type="caution">
    <text evidence="1">The sequence shown here is derived from an EMBL/GenBank/DDBJ whole genome shotgun (WGS) entry which is preliminary data.</text>
</comment>
<evidence type="ECO:0008006" key="3">
    <source>
        <dbReference type="Google" id="ProtNLM"/>
    </source>
</evidence>